<organism evidence="7 8">
    <name type="scientific">Slackia equolifaciens</name>
    <dbReference type="NCBI Taxonomy" id="498718"/>
    <lineage>
        <taxon>Bacteria</taxon>
        <taxon>Bacillati</taxon>
        <taxon>Actinomycetota</taxon>
        <taxon>Coriobacteriia</taxon>
        <taxon>Eggerthellales</taxon>
        <taxon>Eggerthellaceae</taxon>
        <taxon>Slackia</taxon>
    </lineage>
</organism>
<feature type="transmembrane region" description="Helical" evidence="5">
    <location>
        <begin position="62"/>
        <end position="83"/>
    </location>
</feature>
<feature type="transmembrane region" description="Helical" evidence="5">
    <location>
        <begin position="296"/>
        <end position="317"/>
    </location>
</feature>
<feature type="transmembrane region" description="Helical" evidence="5">
    <location>
        <begin position="27"/>
        <end position="50"/>
    </location>
</feature>
<dbReference type="SUPFAM" id="SSF46894">
    <property type="entry name" value="C-terminal effector domain of the bipartite response regulators"/>
    <property type="match status" value="1"/>
</dbReference>
<name>A0A3N0B1I3_9ACTN</name>
<feature type="transmembrane region" description="Helical" evidence="5">
    <location>
        <begin position="390"/>
        <end position="410"/>
    </location>
</feature>
<reference evidence="8" key="1">
    <citation type="submission" date="2018-05" db="EMBL/GenBank/DDBJ databases">
        <title>Genome Sequencing of selected type strains of the family Eggerthellaceae.</title>
        <authorList>
            <person name="Danylec N."/>
            <person name="Stoll D.A."/>
            <person name="Doetsch A."/>
            <person name="Huch M."/>
        </authorList>
    </citation>
    <scope>NUCLEOTIDE SEQUENCE [LARGE SCALE GENOMIC DNA]</scope>
    <source>
        <strain evidence="8">DSM 24851</strain>
    </source>
</reference>
<protein>
    <recommendedName>
        <fullName evidence="6">HTH luxR-type domain-containing protein</fullName>
    </recommendedName>
</protein>
<dbReference type="PROSITE" id="PS50043">
    <property type="entry name" value="HTH_LUXR_2"/>
    <property type="match status" value="1"/>
</dbReference>
<dbReference type="Proteomes" id="UP000269591">
    <property type="component" value="Unassembled WGS sequence"/>
</dbReference>
<feature type="transmembrane region" description="Helical" evidence="5">
    <location>
        <begin position="358"/>
        <end position="384"/>
    </location>
</feature>
<keyword evidence="5" id="KW-0812">Transmembrane</keyword>
<feature type="transmembrane region" description="Helical" evidence="5">
    <location>
        <begin position="122"/>
        <end position="144"/>
    </location>
</feature>
<evidence type="ECO:0000256" key="2">
    <source>
        <dbReference type="ARBA" id="ARBA00023125"/>
    </source>
</evidence>
<dbReference type="PANTHER" id="PTHR44688:SF16">
    <property type="entry name" value="DNA-BINDING TRANSCRIPTIONAL ACTIVATOR DEVR_DOSR"/>
    <property type="match status" value="1"/>
</dbReference>
<feature type="compositionally biased region" description="Low complexity" evidence="4">
    <location>
        <begin position="460"/>
        <end position="469"/>
    </location>
</feature>
<feature type="transmembrane region" description="Helical" evidence="5">
    <location>
        <begin position="156"/>
        <end position="173"/>
    </location>
</feature>
<feature type="transmembrane region" description="Helical" evidence="5">
    <location>
        <begin position="95"/>
        <end position="116"/>
    </location>
</feature>
<dbReference type="Gene3D" id="1.10.10.10">
    <property type="entry name" value="Winged helix-like DNA-binding domain superfamily/Winged helix DNA-binding domain"/>
    <property type="match status" value="1"/>
</dbReference>
<evidence type="ECO:0000256" key="3">
    <source>
        <dbReference type="ARBA" id="ARBA00023163"/>
    </source>
</evidence>
<comment type="caution">
    <text evidence="7">The sequence shown here is derived from an EMBL/GenBank/DDBJ whole genome shotgun (WGS) entry which is preliminary data.</text>
</comment>
<sequence>MVLDCVVGEDKRMTVSEKGEGFDVTRVCACVGYASLLCLLQLVLWGGLPLGERMGFGVSDVLFWWSVPLCSAIGFSLLIVGFVAARASFRHRDRAVVPVGAAAHIVVVIAYMLLGLAPSASGVHVCALAVMAGVGLGLACATWADAFAWFDRDSSVKLVAISLMVAALAHLILNLAVPRFLAAAFCVLAVIAACSLGLFFKARRGNGGAGDQRGASPTQPSSGVAALAETMKAVRNPLYCAASIAFSVAITRMLALLLVPETSADVNTFGLAGVAIGSIVLLLANKRTGESFASSISIPSLFRVLFPIVATLLLALSLAGDMLALPVGATVFAIYFIVSALMLPICIDAAKERGVSPVSAFGLFAGLVYLVFAIATLLGIVLLGGNVVDSRVVVVCILVVLYILAMAFVLMERHARDSFSAEAQRGGDDIERQGLADAVRASFEGSDSALKGGVQEGVASSDPIPSDGPDPIERRCMVLASQRGLSPRETDVLVAFAHGRNVAYLASQLVLSENTIRSHSKTLYTKLGVHSKQELIDLVESIQLESE</sequence>
<evidence type="ECO:0000259" key="6">
    <source>
        <dbReference type="PROSITE" id="PS50043"/>
    </source>
</evidence>
<dbReference type="GO" id="GO:0006355">
    <property type="term" value="P:regulation of DNA-templated transcription"/>
    <property type="evidence" value="ECO:0007669"/>
    <property type="project" value="InterPro"/>
</dbReference>
<dbReference type="PANTHER" id="PTHR44688">
    <property type="entry name" value="DNA-BINDING TRANSCRIPTIONAL ACTIVATOR DEVR_DOSR"/>
    <property type="match status" value="1"/>
</dbReference>
<keyword evidence="3" id="KW-0804">Transcription</keyword>
<feature type="transmembrane region" description="Helical" evidence="5">
    <location>
        <begin position="179"/>
        <end position="200"/>
    </location>
</feature>
<keyword evidence="2" id="KW-0238">DNA-binding</keyword>
<evidence type="ECO:0000256" key="1">
    <source>
        <dbReference type="ARBA" id="ARBA00023015"/>
    </source>
</evidence>
<feature type="transmembrane region" description="Helical" evidence="5">
    <location>
        <begin position="238"/>
        <end position="260"/>
    </location>
</feature>
<evidence type="ECO:0000313" key="7">
    <source>
        <dbReference type="EMBL" id="RNL40965.1"/>
    </source>
</evidence>
<dbReference type="InterPro" id="IPR016032">
    <property type="entry name" value="Sig_transdc_resp-reg_C-effctor"/>
</dbReference>
<feature type="transmembrane region" description="Helical" evidence="5">
    <location>
        <begin position="266"/>
        <end position="284"/>
    </location>
</feature>
<dbReference type="Pfam" id="PF00196">
    <property type="entry name" value="GerE"/>
    <property type="match status" value="1"/>
</dbReference>
<dbReference type="InterPro" id="IPR000792">
    <property type="entry name" value="Tscrpt_reg_LuxR_C"/>
</dbReference>
<dbReference type="GO" id="GO:0003677">
    <property type="term" value="F:DNA binding"/>
    <property type="evidence" value="ECO:0007669"/>
    <property type="project" value="UniProtKB-KW"/>
</dbReference>
<evidence type="ECO:0000313" key="8">
    <source>
        <dbReference type="Proteomes" id="UP000269591"/>
    </source>
</evidence>
<feature type="transmembrane region" description="Helical" evidence="5">
    <location>
        <begin position="323"/>
        <end position="346"/>
    </location>
</feature>
<accession>A0A3N0B1I3</accession>
<keyword evidence="1" id="KW-0805">Transcription regulation</keyword>
<dbReference type="EMBL" id="QIBX01000003">
    <property type="protein sequence ID" value="RNL40965.1"/>
    <property type="molecule type" value="Genomic_DNA"/>
</dbReference>
<dbReference type="CDD" id="cd06170">
    <property type="entry name" value="LuxR_C_like"/>
    <property type="match status" value="1"/>
</dbReference>
<evidence type="ECO:0000256" key="4">
    <source>
        <dbReference type="SAM" id="MobiDB-lite"/>
    </source>
</evidence>
<keyword evidence="5" id="KW-0472">Membrane</keyword>
<dbReference type="AlphaFoldDB" id="A0A3N0B1I3"/>
<gene>
    <name evidence="7" type="ORF">DMP06_02905</name>
</gene>
<proteinExistence type="predicted"/>
<feature type="region of interest" description="Disordered" evidence="4">
    <location>
        <begin position="447"/>
        <end position="470"/>
    </location>
</feature>
<dbReference type="PRINTS" id="PR00038">
    <property type="entry name" value="HTHLUXR"/>
</dbReference>
<evidence type="ECO:0000256" key="5">
    <source>
        <dbReference type="SAM" id="Phobius"/>
    </source>
</evidence>
<dbReference type="SMART" id="SM00421">
    <property type="entry name" value="HTH_LUXR"/>
    <property type="match status" value="1"/>
</dbReference>
<keyword evidence="5" id="KW-1133">Transmembrane helix</keyword>
<feature type="domain" description="HTH luxR-type" evidence="6">
    <location>
        <begin position="478"/>
        <end position="543"/>
    </location>
</feature>
<dbReference type="InterPro" id="IPR036388">
    <property type="entry name" value="WH-like_DNA-bd_sf"/>
</dbReference>
<keyword evidence="8" id="KW-1185">Reference proteome</keyword>